<feature type="compositionally biased region" description="Low complexity" evidence="1">
    <location>
        <begin position="60"/>
        <end position="72"/>
    </location>
</feature>
<dbReference type="AlphaFoldDB" id="A0A9N9FP29"/>
<feature type="compositionally biased region" description="Low complexity" evidence="1">
    <location>
        <begin position="40"/>
        <end position="53"/>
    </location>
</feature>
<feature type="signal peptide" evidence="2">
    <location>
        <begin position="1"/>
        <end position="28"/>
    </location>
</feature>
<accession>A0A9N9FP29</accession>
<dbReference type="Proteomes" id="UP000789572">
    <property type="component" value="Unassembled WGS sequence"/>
</dbReference>
<keyword evidence="4" id="KW-1185">Reference proteome</keyword>
<evidence type="ECO:0000313" key="4">
    <source>
        <dbReference type="Proteomes" id="UP000789572"/>
    </source>
</evidence>
<organism evidence="3 4">
    <name type="scientific">Paraglomus occultum</name>
    <dbReference type="NCBI Taxonomy" id="144539"/>
    <lineage>
        <taxon>Eukaryota</taxon>
        <taxon>Fungi</taxon>
        <taxon>Fungi incertae sedis</taxon>
        <taxon>Mucoromycota</taxon>
        <taxon>Glomeromycotina</taxon>
        <taxon>Glomeromycetes</taxon>
        <taxon>Paraglomerales</taxon>
        <taxon>Paraglomeraceae</taxon>
        <taxon>Paraglomus</taxon>
    </lineage>
</organism>
<comment type="caution">
    <text evidence="3">The sequence shown here is derived from an EMBL/GenBank/DDBJ whole genome shotgun (WGS) entry which is preliminary data.</text>
</comment>
<dbReference type="EMBL" id="CAJVPJ010000716">
    <property type="protein sequence ID" value="CAG8551312.1"/>
    <property type="molecule type" value="Genomic_DNA"/>
</dbReference>
<feature type="non-terminal residue" evidence="3">
    <location>
        <position position="1"/>
    </location>
</feature>
<protein>
    <submittedName>
        <fullName evidence="3">5293_t:CDS:1</fullName>
    </submittedName>
</protein>
<gene>
    <name evidence="3" type="ORF">POCULU_LOCUS5035</name>
</gene>
<name>A0A9N9FP29_9GLOM</name>
<reference evidence="3" key="1">
    <citation type="submission" date="2021-06" db="EMBL/GenBank/DDBJ databases">
        <authorList>
            <person name="Kallberg Y."/>
            <person name="Tangrot J."/>
            <person name="Rosling A."/>
        </authorList>
    </citation>
    <scope>NUCLEOTIDE SEQUENCE</scope>
    <source>
        <strain evidence="3">IA702</strain>
    </source>
</reference>
<evidence type="ECO:0000313" key="3">
    <source>
        <dbReference type="EMBL" id="CAG8551312.1"/>
    </source>
</evidence>
<evidence type="ECO:0000256" key="1">
    <source>
        <dbReference type="SAM" id="MobiDB-lite"/>
    </source>
</evidence>
<proteinExistence type="predicted"/>
<keyword evidence="2" id="KW-0732">Signal</keyword>
<evidence type="ECO:0000256" key="2">
    <source>
        <dbReference type="SAM" id="SignalP"/>
    </source>
</evidence>
<feature type="chain" id="PRO_5040376572" evidence="2">
    <location>
        <begin position="29"/>
        <end position="78"/>
    </location>
</feature>
<sequence length="78" mass="7965">MTAIKKVIDSSLILFVALIALLFTSTSSLPVPGLHQRQISPPSLSSTLSSTPSSTPPSTPSTTPSSTPSTTPATARIS</sequence>
<feature type="region of interest" description="Disordered" evidence="1">
    <location>
        <begin position="29"/>
        <end position="78"/>
    </location>
</feature>